<dbReference type="OrthoDB" id="1870062at2759"/>
<dbReference type="AlphaFoldDB" id="A0A0D0D6M2"/>
<feature type="region of interest" description="Disordered" evidence="1">
    <location>
        <begin position="89"/>
        <end position="111"/>
    </location>
</feature>
<evidence type="ECO:0000256" key="1">
    <source>
        <dbReference type="SAM" id="MobiDB-lite"/>
    </source>
</evidence>
<reference evidence="2 3" key="1">
    <citation type="submission" date="2014-04" db="EMBL/GenBank/DDBJ databases">
        <authorList>
            <consortium name="DOE Joint Genome Institute"/>
            <person name="Kuo A."/>
            <person name="Kohler A."/>
            <person name="Jargeat P."/>
            <person name="Nagy L.G."/>
            <person name="Floudas D."/>
            <person name="Copeland A."/>
            <person name="Barry K.W."/>
            <person name="Cichocki N."/>
            <person name="Veneault-Fourrey C."/>
            <person name="LaButti K."/>
            <person name="Lindquist E.A."/>
            <person name="Lipzen A."/>
            <person name="Lundell T."/>
            <person name="Morin E."/>
            <person name="Murat C."/>
            <person name="Sun H."/>
            <person name="Tunlid A."/>
            <person name="Henrissat B."/>
            <person name="Grigoriev I.V."/>
            <person name="Hibbett D.S."/>
            <person name="Martin F."/>
            <person name="Nordberg H.P."/>
            <person name="Cantor M.N."/>
            <person name="Hua S.X."/>
        </authorList>
    </citation>
    <scope>NUCLEOTIDE SEQUENCE [LARGE SCALE GENOMIC DNA]</scope>
    <source>
        <strain evidence="2 3">Ve08.2h10</strain>
    </source>
</reference>
<reference evidence="3" key="2">
    <citation type="submission" date="2015-01" db="EMBL/GenBank/DDBJ databases">
        <title>Evolutionary Origins and Diversification of the Mycorrhizal Mutualists.</title>
        <authorList>
            <consortium name="DOE Joint Genome Institute"/>
            <consortium name="Mycorrhizal Genomics Consortium"/>
            <person name="Kohler A."/>
            <person name="Kuo A."/>
            <person name="Nagy L.G."/>
            <person name="Floudas D."/>
            <person name="Copeland A."/>
            <person name="Barry K.W."/>
            <person name="Cichocki N."/>
            <person name="Veneault-Fourrey C."/>
            <person name="LaButti K."/>
            <person name="Lindquist E.A."/>
            <person name="Lipzen A."/>
            <person name="Lundell T."/>
            <person name="Morin E."/>
            <person name="Murat C."/>
            <person name="Riley R."/>
            <person name="Ohm R."/>
            <person name="Sun H."/>
            <person name="Tunlid A."/>
            <person name="Henrissat B."/>
            <person name="Grigoriev I.V."/>
            <person name="Hibbett D.S."/>
            <person name="Martin F."/>
        </authorList>
    </citation>
    <scope>NUCLEOTIDE SEQUENCE [LARGE SCALE GENOMIC DNA]</scope>
    <source>
        <strain evidence="3">Ve08.2h10</strain>
    </source>
</reference>
<keyword evidence="3" id="KW-1185">Reference proteome</keyword>
<proteinExistence type="predicted"/>
<protein>
    <submittedName>
        <fullName evidence="2">Unplaced genomic scaffold scaffold_5889, whole genome shotgun sequence</fullName>
    </submittedName>
</protein>
<dbReference type="Proteomes" id="UP000054538">
    <property type="component" value="Unassembled WGS sequence"/>
</dbReference>
<dbReference type="InParanoid" id="A0A0D0D6M2"/>
<name>A0A0D0D6M2_9AGAM</name>
<gene>
    <name evidence="2" type="ORF">PAXRUDRAFT_180475</name>
</gene>
<dbReference type="EMBL" id="KN830711">
    <property type="protein sequence ID" value="KIK72545.1"/>
    <property type="molecule type" value="Genomic_DNA"/>
</dbReference>
<dbReference type="HOGENOM" id="CLU_092273_0_0_1"/>
<sequence>MYFTGHFSMAHTKQTAKKTTGGMGPSQQLTQKHRNLQTMTVAKAAGTAKQHLRHKAKASGGRAPQMQLSDDDQPMAVDEDIEAMLQRSSSLPPMTPSPMQGSSALPPVSADDSKNDVRFHFSCFKKPVLTTFPVMSSGVATTAGSQVNCEPLLIIHFYCKGMDLQGSPPQAIADYLQLYFQPRDLQFLQSEFDFATHAKIDIHREKIHVVIFISTHSDEECRDLFAGQEGPETKPRPIAVNVDHFFSLLFQSEMDCFLDGATLVLLTCGWLVKHEGSFNELHSSLHQ</sequence>
<accession>A0A0D0D6M2</accession>
<organism evidence="2 3">
    <name type="scientific">Paxillus rubicundulus Ve08.2h10</name>
    <dbReference type="NCBI Taxonomy" id="930991"/>
    <lineage>
        <taxon>Eukaryota</taxon>
        <taxon>Fungi</taxon>
        <taxon>Dikarya</taxon>
        <taxon>Basidiomycota</taxon>
        <taxon>Agaricomycotina</taxon>
        <taxon>Agaricomycetes</taxon>
        <taxon>Agaricomycetidae</taxon>
        <taxon>Boletales</taxon>
        <taxon>Paxilineae</taxon>
        <taxon>Paxillaceae</taxon>
        <taxon>Paxillus</taxon>
    </lineage>
</organism>
<evidence type="ECO:0000313" key="3">
    <source>
        <dbReference type="Proteomes" id="UP000054538"/>
    </source>
</evidence>
<feature type="region of interest" description="Disordered" evidence="1">
    <location>
        <begin position="1"/>
        <end position="28"/>
    </location>
</feature>
<dbReference type="STRING" id="930991.A0A0D0D6M2"/>
<evidence type="ECO:0000313" key="2">
    <source>
        <dbReference type="EMBL" id="KIK72545.1"/>
    </source>
</evidence>